<dbReference type="Proteomes" id="UP000504606">
    <property type="component" value="Unplaced"/>
</dbReference>
<feature type="compositionally biased region" description="Polar residues" evidence="1">
    <location>
        <begin position="320"/>
        <end position="334"/>
    </location>
</feature>
<organism evidence="2 3">
    <name type="scientific">Frankliniella occidentalis</name>
    <name type="common">Western flower thrips</name>
    <name type="synonym">Euthrips occidentalis</name>
    <dbReference type="NCBI Taxonomy" id="133901"/>
    <lineage>
        <taxon>Eukaryota</taxon>
        <taxon>Metazoa</taxon>
        <taxon>Ecdysozoa</taxon>
        <taxon>Arthropoda</taxon>
        <taxon>Hexapoda</taxon>
        <taxon>Insecta</taxon>
        <taxon>Pterygota</taxon>
        <taxon>Neoptera</taxon>
        <taxon>Paraneoptera</taxon>
        <taxon>Thysanoptera</taxon>
        <taxon>Terebrantia</taxon>
        <taxon>Thripoidea</taxon>
        <taxon>Thripidae</taxon>
        <taxon>Frankliniella</taxon>
    </lineage>
</organism>
<proteinExistence type="predicted"/>
<accession>A0A9C6X975</accession>
<feature type="region of interest" description="Disordered" evidence="1">
    <location>
        <begin position="1"/>
        <end position="491"/>
    </location>
</feature>
<feature type="compositionally biased region" description="Low complexity" evidence="1">
    <location>
        <begin position="230"/>
        <end position="242"/>
    </location>
</feature>
<dbReference type="AlphaFoldDB" id="A0A9C6X975"/>
<reference evidence="3" key="1">
    <citation type="submission" date="2025-08" db="UniProtKB">
        <authorList>
            <consortium name="RefSeq"/>
        </authorList>
    </citation>
    <scope>IDENTIFICATION</scope>
    <source>
        <tissue evidence="3">Whole organism</tissue>
    </source>
</reference>
<evidence type="ECO:0000313" key="2">
    <source>
        <dbReference type="Proteomes" id="UP000504606"/>
    </source>
</evidence>
<name>A0A9C6X975_FRAOC</name>
<sequence length="602" mass="62393">MPTPAPRERRQRPPAGDGADATPERPAALGLGVQVGVQDGEAPTAPVPAPRRAARTRVSSTGEPVASTAPSEEAQRPAEADAGRWGGRRRLLRRQAAGESSSSDAESARGRGGQKIVLVTEAEVHEPPSAARSEVVRKARPEQGASRRGSAIPEALLDEIKRMSQTSQASQDSTRSVEEGTGDTPEELSAGGGDRDVVEAPDAGGADALLEAYEEPAVVPTATPDGEVNTTTTVTTTTTTTTGSHSAEGILIVPIEQTDAPSHHDDGVHVEQAASAPTPPETDSDDVSFPSVAIPEAPIQDLPGADPVELHPPVTVPEEQPSTLVPISDENPSSVDVPEEQPSPKTDLDEQPPIEAVLEDHPPALQKASYEHLSPTTTDPEEEQPPIVTTAEEHPLLVTAPEEVVTPPELSATSCTQGEPRSAPLPALPTSPPPVGQGLHKTEPPEPESHDGAAETPPGHRAGRGDGPATEVVGVGGPTTGRTLHRMDDSTRERLQRHIERAVLGAAGGPPVSREALQAGLDQASAALAAFYATPSSEAEAVRLRSEELLSRLRRLKEEVSASVVFPVSAGCRVAQSGSPVGSGPPQPPLQPGGSGTVPEQC</sequence>
<evidence type="ECO:0000256" key="1">
    <source>
        <dbReference type="SAM" id="MobiDB-lite"/>
    </source>
</evidence>
<feature type="compositionally biased region" description="Basic and acidic residues" evidence="1">
    <location>
        <begin position="440"/>
        <end position="453"/>
    </location>
</feature>
<feature type="compositionally biased region" description="Low complexity" evidence="1">
    <location>
        <begin position="27"/>
        <end position="44"/>
    </location>
</feature>
<protein>
    <submittedName>
        <fullName evidence="3">Fibrous sheath CABYR-binding protein-like isoform X2</fullName>
    </submittedName>
</protein>
<feature type="compositionally biased region" description="Basic and acidic residues" evidence="1">
    <location>
        <begin position="73"/>
        <end position="82"/>
    </location>
</feature>
<feature type="region of interest" description="Disordered" evidence="1">
    <location>
        <begin position="575"/>
        <end position="602"/>
    </location>
</feature>
<dbReference type="GeneID" id="113205380"/>
<dbReference type="RefSeq" id="XP_052131570.1">
    <property type="nucleotide sequence ID" value="XM_052275610.1"/>
</dbReference>
<feature type="compositionally biased region" description="Low complexity" evidence="1">
    <location>
        <begin position="94"/>
        <end position="105"/>
    </location>
</feature>
<feature type="compositionally biased region" description="Polar residues" evidence="1">
    <location>
        <begin position="163"/>
        <end position="174"/>
    </location>
</feature>
<gene>
    <name evidence="3" type="primary">LOC113205380</name>
</gene>
<evidence type="ECO:0000313" key="3">
    <source>
        <dbReference type="RefSeq" id="XP_052131570.1"/>
    </source>
</evidence>
<keyword evidence="2" id="KW-1185">Reference proteome</keyword>
<feature type="compositionally biased region" description="Pro residues" evidence="1">
    <location>
        <begin position="426"/>
        <end position="435"/>
    </location>
</feature>